<protein>
    <submittedName>
        <fullName evidence="1">Uncharacterized protein</fullName>
    </submittedName>
</protein>
<reference evidence="1" key="1">
    <citation type="submission" date="2018-07" db="EMBL/GenBank/DDBJ databases">
        <authorList>
            <consortium name="GenomeTrakr network: Whole genome sequencing for foodborne pathogen traceback"/>
        </authorList>
    </citation>
    <scope>NUCLEOTIDE SEQUENCE [LARGE SCALE GENOMIC DNA]</scope>
    <source>
        <strain evidence="1">FDA00008842</strain>
    </source>
</reference>
<dbReference type="EMBL" id="AAGLUV010000036">
    <property type="protein sequence ID" value="EBP4586516.1"/>
    <property type="molecule type" value="Genomic_DNA"/>
</dbReference>
<organism evidence="1">
    <name type="scientific">Salmonella enterica</name>
    <name type="common">Salmonella choleraesuis</name>
    <dbReference type="NCBI Taxonomy" id="28901"/>
    <lineage>
        <taxon>Bacteria</taxon>
        <taxon>Pseudomonadati</taxon>
        <taxon>Pseudomonadota</taxon>
        <taxon>Gammaproteobacteria</taxon>
        <taxon>Enterobacterales</taxon>
        <taxon>Enterobacteriaceae</taxon>
        <taxon>Salmonella</taxon>
    </lineage>
</organism>
<dbReference type="Proteomes" id="UP000839610">
    <property type="component" value="Unassembled WGS sequence"/>
</dbReference>
<comment type="caution">
    <text evidence="1">The sequence shown here is derived from an EMBL/GenBank/DDBJ whole genome shotgun (WGS) entry which is preliminary data.</text>
</comment>
<accession>A0A5U3IKT6</accession>
<proteinExistence type="predicted"/>
<dbReference type="AlphaFoldDB" id="A0A5U3IKT6"/>
<evidence type="ECO:0000313" key="1">
    <source>
        <dbReference type="EMBL" id="EBP4586516.1"/>
    </source>
</evidence>
<sequence length="102" mass="11374">MADDKETERKLLVAEYYELKERAEDAAKTRQALLDSLPFEVSLLNGDASVNADRVKAMLIHLEDADHSMREMVARARSVAALCGRPEITLKDLLSRFGKSAP</sequence>
<name>A0A5U3IKT6_SALER</name>
<gene>
    <name evidence="1" type="ORF">VH79_25790</name>
</gene>